<dbReference type="EMBL" id="LGRX02021739">
    <property type="protein sequence ID" value="KAK3256351.1"/>
    <property type="molecule type" value="Genomic_DNA"/>
</dbReference>
<feature type="non-terminal residue" evidence="2">
    <location>
        <position position="158"/>
    </location>
</feature>
<name>A0AAE0KPS9_9CHLO</name>
<gene>
    <name evidence="2" type="ORF">CYMTET_34508</name>
</gene>
<evidence type="ECO:0000256" key="1">
    <source>
        <dbReference type="SAM" id="MobiDB-lite"/>
    </source>
</evidence>
<evidence type="ECO:0000313" key="3">
    <source>
        <dbReference type="Proteomes" id="UP001190700"/>
    </source>
</evidence>
<sequence length="158" mass="17615">MESRKISFAEEPSTVPNKATGSAPETPNNRPRGHSSIKDDNQAVRLAGLYIQDAMDGVFRVHSYGTPGSRWAHTAYDFLQRAHITSLTVLIWLAITFYEKPQWCITGELEGICENQRGKHSDYPTMGTPFISRWTGLGLEIPCLCILALECGLNYACH</sequence>
<dbReference type="AlphaFoldDB" id="A0AAE0KPS9"/>
<organism evidence="2 3">
    <name type="scientific">Cymbomonas tetramitiformis</name>
    <dbReference type="NCBI Taxonomy" id="36881"/>
    <lineage>
        <taxon>Eukaryota</taxon>
        <taxon>Viridiplantae</taxon>
        <taxon>Chlorophyta</taxon>
        <taxon>Pyramimonadophyceae</taxon>
        <taxon>Pyramimonadales</taxon>
        <taxon>Pyramimonadaceae</taxon>
        <taxon>Cymbomonas</taxon>
    </lineage>
</organism>
<comment type="caution">
    <text evidence="2">The sequence shown here is derived from an EMBL/GenBank/DDBJ whole genome shotgun (WGS) entry which is preliminary data.</text>
</comment>
<feature type="compositionally biased region" description="Polar residues" evidence="1">
    <location>
        <begin position="14"/>
        <end position="29"/>
    </location>
</feature>
<evidence type="ECO:0000313" key="2">
    <source>
        <dbReference type="EMBL" id="KAK3256351.1"/>
    </source>
</evidence>
<keyword evidence="3" id="KW-1185">Reference proteome</keyword>
<feature type="region of interest" description="Disordered" evidence="1">
    <location>
        <begin position="1"/>
        <end position="38"/>
    </location>
</feature>
<reference evidence="2 3" key="1">
    <citation type="journal article" date="2015" name="Genome Biol. Evol.">
        <title>Comparative Genomics of a Bacterivorous Green Alga Reveals Evolutionary Causalities and Consequences of Phago-Mixotrophic Mode of Nutrition.</title>
        <authorList>
            <person name="Burns J.A."/>
            <person name="Paasch A."/>
            <person name="Narechania A."/>
            <person name="Kim E."/>
        </authorList>
    </citation>
    <scope>NUCLEOTIDE SEQUENCE [LARGE SCALE GENOMIC DNA]</scope>
    <source>
        <strain evidence="2 3">PLY_AMNH</strain>
    </source>
</reference>
<proteinExistence type="predicted"/>
<dbReference type="Proteomes" id="UP001190700">
    <property type="component" value="Unassembled WGS sequence"/>
</dbReference>
<protein>
    <submittedName>
        <fullName evidence="2">Uncharacterized protein</fullName>
    </submittedName>
</protein>
<accession>A0AAE0KPS9</accession>